<organism evidence="1 2">
    <name type="scientific">Trichinella nativa</name>
    <dbReference type="NCBI Taxonomy" id="6335"/>
    <lineage>
        <taxon>Eukaryota</taxon>
        <taxon>Metazoa</taxon>
        <taxon>Ecdysozoa</taxon>
        <taxon>Nematoda</taxon>
        <taxon>Enoplea</taxon>
        <taxon>Dorylaimia</taxon>
        <taxon>Trichinellida</taxon>
        <taxon>Trichinellidae</taxon>
        <taxon>Trichinella</taxon>
    </lineage>
</organism>
<name>A0A0V1KQ64_9BILA</name>
<accession>A0A0V1KQ64</accession>
<reference evidence="1 2" key="1">
    <citation type="submission" date="2015-05" db="EMBL/GenBank/DDBJ databases">
        <title>Evolution of Trichinella species and genotypes.</title>
        <authorList>
            <person name="Korhonen P.K."/>
            <person name="Edoardo P."/>
            <person name="Giuseppe L.R."/>
            <person name="Gasser R.B."/>
        </authorList>
    </citation>
    <scope>NUCLEOTIDE SEQUENCE [LARGE SCALE GENOMIC DNA]</scope>
    <source>
        <strain evidence="1">ISS10</strain>
    </source>
</reference>
<evidence type="ECO:0000313" key="2">
    <source>
        <dbReference type="Proteomes" id="UP000054721"/>
    </source>
</evidence>
<dbReference type="Proteomes" id="UP000054721">
    <property type="component" value="Unassembled WGS sequence"/>
</dbReference>
<sequence>MMTLFHHQRYVDVSNISRNSSSCRHSKCYYIAARSATAICYRTDHGYGILKHCIIKVEIKRCDATRCTACVTFYMIKYEG</sequence>
<keyword evidence="2" id="KW-1185">Reference proteome</keyword>
<gene>
    <name evidence="1" type="ORF">T02_5218</name>
</gene>
<dbReference type="EMBL" id="JYDW01000325">
    <property type="protein sequence ID" value="KRZ49233.1"/>
    <property type="molecule type" value="Genomic_DNA"/>
</dbReference>
<comment type="caution">
    <text evidence="1">The sequence shown here is derived from an EMBL/GenBank/DDBJ whole genome shotgun (WGS) entry which is preliminary data.</text>
</comment>
<evidence type="ECO:0000313" key="1">
    <source>
        <dbReference type="EMBL" id="KRZ49233.1"/>
    </source>
</evidence>
<dbReference type="AlphaFoldDB" id="A0A0V1KQ64"/>
<proteinExistence type="predicted"/>
<protein>
    <submittedName>
        <fullName evidence="1">Uncharacterized protein</fullName>
    </submittedName>
</protein>